<feature type="region of interest" description="Disordered" evidence="1">
    <location>
        <begin position="64"/>
        <end position="121"/>
    </location>
</feature>
<feature type="non-terminal residue" evidence="2">
    <location>
        <position position="121"/>
    </location>
</feature>
<keyword evidence="3" id="KW-1185">Reference proteome</keyword>
<feature type="compositionally biased region" description="Polar residues" evidence="1">
    <location>
        <begin position="94"/>
        <end position="121"/>
    </location>
</feature>
<accession>K0RKR8</accession>
<sequence>MPIFQPNLELGDKSLGITANNEDALWMLGRVPDPYMRGYTDWILQARAEDRTYPDGTIVADFVDRDCPTPTQASNDSGLGGRSDILGEVKTIQPRKSSYQKGNCQANPPTNQLASNVRRNY</sequence>
<evidence type="ECO:0000313" key="3">
    <source>
        <dbReference type="Proteomes" id="UP000266841"/>
    </source>
</evidence>
<gene>
    <name evidence="2" type="ORF">THAOC_27775</name>
</gene>
<dbReference type="EMBL" id="AGNL01039005">
    <property type="protein sequence ID" value="EJK52899.1"/>
    <property type="molecule type" value="Genomic_DNA"/>
</dbReference>
<dbReference type="Proteomes" id="UP000266841">
    <property type="component" value="Unassembled WGS sequence"/>
</dbReference>
<comment type="caution">
    <text evidence="2">The sequence shown here is derived from an EMBL/GenBank/DDBJ whole genome shotgun (WGS) entry which is preliminary data.</text>
</comment>
<dbReference type="AlphaFoldDB" id="K0RKR8"/>
<evidence type="ECO:0000256" key="1">
    <source>
        <dbReference type="SAM" id="MobiDB-lite"/>
    </source>
</evidence>
<name>K0RKR8_THAOC</name>
<evidence type="ECO:0000313" key="2">
    <source>
        <dbReference type="EMBL" id="EJK52899.1"/>
    </source>
</evidence>
<reference evidence="2 3" key="1">
    <citation type="journal article" date="2012" name="Genome Biol.">
        <title>Genome and low-iron response of an oceanic diatom adapted to chronic iron limitation.</title>
        <authorList>
            <person name="Lommer M."/>
            <person name="Specht M."/>
            <person name="Roy A.S."/>
            <person name="Kraemer L."/>
            <person name="Andreson R."/>
            <person name="Gutowska M.A."/>
            <person name="Wolf J."/>
            <person name="Bergner S.V."/>
            <person name="Schilhabel M.B."/>
            <person name="Klostermeier U.C."/>
            <person name="Beiko R.G."/>
            <person name="Rosenstiel P."/>
            <person name="Hippler M."/>
            <person name="Laroche J."/>
        </authorList>
    </citation>
    <scope>NUCLEOTIDE SEQUENCE [LARGE SCALE GENOMIC DNA]</scope>
    <source>
        <strain evidence="2 3">CCMP1005</strain>
    </source>
</reference>
<proteinExistence type="predicted"/>
<protein>
    <submittedName>
        <fullName evidence="2">Uncharacterized protein</fullName>
    </submittedName>
</protein>
<organism evidence="2 3">
    <name type="scientific">Thalassiosira oceanica</name>
    <name type="common">Marine diatom</name>
    <dbReference type="NCBI Taxonomy" id="159749"/>
    <lineage>
        <taxon>Eukaryota</taxon>
        <taxon>Sar</taxon>
        <taxon>Stramenopiles</taxon>
        <taxon>Ochrophyta</taxon>
        <taxon>Bacillariophyta</taxon>
        <taxon>Coscinodiscophyceae</taxon>
        <taxon>Thalassiosirophycidae</taxon>
        <taxon>Thalassiosirales</taxon>
        <taxon>Thalassiosiraceae</taxon>
        <taxon>Thalassiosira</taxon>
    </lineage>
</organism>